<comment type="cofactor">
    <cofactor evidence="1 4">
        <name>pyridoxal 5'-phosphate</name>
        <dbReference type="ChEBI" id="CHEBI:597326"/>
    </cofactor>
</comment>
<dbReference type="OrthoDB" id="9805807at2"/>
<evidence type="ECO:0000256" key="2">
    <source>
        <dbReference type="ARBA" id="ARBA00022898"/>
    </source>
</evidence>
<feature type="modified residue" description="N6-(pyridoxal phosphate)lysine" evidence="3">
    <location>
        <position position="204"/>
    </location>
</feature>
<dbReference type="Gene3D" id="3.40.640.10">
    <property type="entry name" value="Type I PLP-dependent aspartate aminotransferase-like (Major domain)"/>
    <property type="match status" value="1"/>
</dbReference>
<comment type="similarity">
    <text evidence="4">Belongs to the trans-sulfuration enzymes family.</text>
</comment>
<dbReference type="Pfam" id="PF01053">
    <property type="entry name" value="Cys_Met_Meta_PP"/>
    <property type="match status" value="1"/>
</dbReference>
<dbReference type="AlphaFoldDB" id="A0A2U2CEN6"/>
<evidence type="ECO:0000256" key="4">
    <source>
        <dbReference type="RuleBase" id="RU362118"/>
    </source>
</evidence>
<dbReference type="PIRSF" id="PIRSF001434">
    <property type="entry name" value="CGS"/>
    <property type="match status" value="1"/>
</dbReference>
<name>A0A2U2CEN6_9RHOB</name>
<dbReference type="InterPro" id="IPR015424">
    <property type="entry name" value="PyrdxlP-dep_Trfase"/>
</dbReference>
<dbReference type="Gene3D" id="3.90.1150.10">
    <property type="entry name" value="Aspartate Aminotransferase, domain 1"/>
    <property type="match status" value="1"/>
</dbReference>
<evidence type="ECO:0000313" key="6">
    <source>
        <dbReference type="EMBL" id="PWE30244.1"/>
    </source>
</evidence>
<dbReference type="RefSeq" id="WP_109532390.1">
    <property type="nucleotide sequence ID" value="NZ_QEYD01000003.1"/>
</dbReference>
<sequence>MSDTPSLIRRTPWPQGASRPVVTPLQPSVVYASPDPDTLDAQYLGTNPGFTYAREGHPNAEVLAAKIDMLEGAEGGIVTGSGMAAVTAALMGVLSAGDHILGGDQLYGRSLRLMSQDLNRFGIATSLADSTDARAFAAAIRPETKMILLEVVSNPTLRVADFEGIAALARERGILLAVDNTFTTPRGFRPFDHGADIVIHSVTKILAGHSDATLGYVAAKDPALRKAIYDFAVTTGMTASPFDCWLAERGIYTFELRYDRAEANAAALADHLATLPGVRKVLYPTRADHPDHNRAVSLLGARGGHMVSFEIEGGRAQANALTRGAPELAFAPTLGDIGTTVSHPASSSHRNVPLEARAAVGITEGFFRVSVGVEDIELLKSEFTKAVAASQAVRA</sequence>
<dbReference type="GO" id="GO:0019346">
    <property type="term" value="P:transsulfuration"/>
    <property type="evidence" value="ECO:0007669"/>
    <property type="project" value="InterPro"/>
</dbReference>
<dbReference type="PANTHER" id="PTHR11808">
    <property type="entry name" value="TRANS-SULFURATION ENZYME FAMILY MEMBER"/>
    <property type="match status" value="1"/>
</dbReference>
<keyword evidence="7" id="KW-1185">Reference proteome</keyword>
<accession>A0A2U2CEN6</accession>
<evidence type="ECO:0000256" key="1">
    <source>
        <dbReference type="ARBA" id="ARBA00001933"/>
    </source>
</evidence>
<dbReference type="GO" id="GO:0005737">
    <property type="term" value="C:cytoplasm"/>
    <property type="evidence" value="ECO:0007669"/>
    <property type="project" value="TreeGrafter"/>
</dbReference>
<keyword evidence="2 3" id="KW-0663">Pyridoxal phosphate</keyword>
<dbReference type="Proteomes" id="UP000244940">
    <property type="component" value="Unassembled WGS sequence"/>
</dbReference>
<dbReference type="InterPro" id="IPR015422">
    <property type="entry name" value="PyrdxlP-dep_Trfase_small"/>
</dbReference>
<dbReference type="SUPFAM" id="SSF53383">
    <property type="entry name" value="PLP-dependent transferases"/>
    <property type="match status" value="1"/>
</dbReference>
<gene>
    <name evidence="6" type="ORF">C4N9_05980</name>
</gene>
<reference evidence="6 7" key="1">
    <citation type="submission" date="2018-05" db="EMBL/GenBank/DDBJ databases">
        <title>Pararhodobacter marina sp. nov., isolated from deep-sea water of the Indian Ocean.</title>
        <authorList>
            <person name="Lai Q.Sr."/>
            <person name="Liu X."/>
            <person name="Shao Z."/>
        </authorList>
    </citation>
    <scope>NUCLEOTIDE SEQUENCE [LARGE SCALE GENOMIC DNA]</scope>
    <source>
        <strain evidence="6 7">CIC4N-9</strain>
    </source>
</reference>
<comment type="caution">
    <text evidence="6">The sequence shown here is derived from an EMBL/GenBank/DDBJ whole genome shotgun (WGS) entry which is preliminary data.</text>
</comment>
<organism evidence="6 7">
    <name type="scientific">Pararhodobacter marinus</name>
    <dbReference type="NCBI Taxonomy" id="2184063"/>
    <lineage>
        <taxon>Bacteria</taxon>
        <taxon>Pseudomonadati</taxon>
        <taxon>Pseudomonadota</taxon>
        <taxon>Alphaproteobacteria</taxon>
        <taxon>Rhodobacterales</taxon>
        <taxon>Paracoccaceae</taxon>
        <taxon>Pararhodobacter</taxon>
    </lineage>
</organism>
<dbReference type="InterPro" id="IPR000277">
    <property type="entry name" value="Cys/Met-Metab_PyrdxlP-dep_enz"/>
</dbReference>
<dbReference type="GeneID" id="94364430"/>
<evidence type="ECO:0000256" key="5">
    <source>
        <dbReference type="SAM" id="MobiDB-lite"/>
    </source>
</evidence>
<dbReference type="GO" id="GO:0030170">
    <property type="term" value="F:pyridoxal phosphate binding"/>
    <property type="evidence" value="ECO:0007669"/>
    <property type="project" value="InterPro"/>
</dbReference>
<dbReference type="GO" id="GO:0016846">
    <property type="term" value="F:carbon-sulfur lyase activity"/>
    <property type="evidence" value="ECO:0007669"/>
    <property type="project" value="TreeGrafter"/>
</dbReference>
<feature type="region of interest" description="Disordered" evidence="5">
    <location>
        <begin position="1"/>
        <end position="20"/>
    </location>
</feature>
<dbReference type="PANTHER" id="PTHR11808:SF89">
    <property type="entry name" value="METHIONINE GAMMA-LYASE"/>
    <property type="match status" value="1"/>
</dbReference>
<evidence type="ECO:0000256" key="3">
    <source>
        <dbReference type="PIRSR" id="PIRSR001434-2"/>
    </source>
</evidence>
<dbReference type="EMBL" id="QEYD01000003">
    <property type="protein sequence ID" value="PWE30244.1"/>
    <property type="molecule type" value="Genomic_DNA"/>
</dbReference>
<proteinExistence type="inferred from homology"/>
<protein>
    <submittedName>
        <fullName evidence="6">Cystathionine gamma-synthase</fullName>
    </submittedName>
</protein>
<dbReference type="InterPro" id="IPR015421">
    <property type="entry name" value="PyrdxlP-dep_Trfase_major"/>
</dbReference>
<dbReference type="FunFam" id="3.40.640.10:FF:000046">
    <property type="entry name" value="Cystathionine gamma-lyase"/>
    <property type="match status" value="1"/>
</dbReference>
<evidence type="ECO:0000313" key="7">
    <source>
        <dbReference type="Proteomes" id="UP000244940"/>
    </source>
</evidence>